<dbReference type="OMA" id="RIMPRPG"/>
<dbReference type="PANTHER" id="PTHR35300:SF4">
    <property type="entry name" value="HISTONE ACETYLTRANSFERASE"/>
    <property type="match status" value="1"/>
</dbReference>
<reference evidence="2 3" key="1">
    <citation type="journal article" date="2012" name="Nature">
        <title>Repeated polyploidization of Gossypium genomes and the evolution of spinnable cotton fibres.</title>
        <authorList>
            <person name="Paterson A.H."/>
            <person name="Wendel J.F."/>
            <person name="Gundlach H."/>
            <person name="Guo H."/>
            <person name="Jenkins J."/>
            <person name="Jin D."/>
            <person name="Llewellyn D."/>
            <person name="Showmaker K.C."/>
            <person name="Shu S."/>
            <person name="Udall J."/>
            <person name="Yoo M.J."/>
            <person name="Byers R."/>
            <person name="Chen W."/>
            <person name="Doron-Faigenboim A."/>
            <person name="Duke M.V."/>
            <person name="Gong L."/>
            <person name="Grimwood J."/>
            <person name="Grover C."/>
            <person name="Grupp K."/>
            <person name="Hu G."/>
            <person name="Lee T.H."/>
            <person name="Li J."/>
            <person name="Lin L."/>
            <person name="Liu T."/>
            <person name="Marler B.S."/>
            <person name="Page J.T."/>
            <person name="Roberts A.W."/>
            <person name="Romanel E."/>
            <person name="Sanders W.S."/>
            <person name="Szadkowski E."/>
            <person name="Tan X."/>
            <person name="Tang H."/>
            <person name="Xu C."/>
            <person name="Wang J."/>
            <person name="Wang Z."/>
            <person name="Zhang D."/>
            <person name="Zhang L."/>
            <person name="Ashrafi H."/>
            <person name="Bedon F."/>
            <person name="Bowers J.E."/>
            <person name="Brubaker C.L."/>
            <person name="Chee P.W."/>
            <person name="Das S."/>
            <person name="Gingle A.R."/>
            <person name="Haigler C.H."/>
            <person name="Harker D."/>
            <person name="Hoffmann L.V."/>
            <person name="Hovav R."/>
            <person name="Jones D.C."/>
            <person name="Lemke C."/>
            <person name="Mansoor S."/>
            <person name="ur Rahman M."/>
            <person name="Rainville L.N."/>
            <person name="Rambani A."/>
            <person name="Reddy U.K."/>
            <person name="Rong J.K."/>
            <person name="Saranga Y."/>
            <person name="Scheffler B.E."/>
            <person name="Scheffler J.A."/>
            <person name="Stelly D.M."/>
            <person name="Triplett B.A."/>
            <person name="Van Deynze A."/>
            <person name="Vaslin M.F."/>
            <person name="Waghmare V.N."/>
            <person name="Walford S.A."/>
            <person name="Wright R.J."/>
            <person name="Zaki E.A."/>
            <person name="Zhang T."/>
            <person name="Dennis E.S."/>
            <person name="Mayer K.F."/>
            <person name="Peterson D.G."/>
            <person name="Rokhsar D.S."/>
            <person name="Wang X."/>
            <person name="Schmutz J."/>
        </authorList>
    </citation>
    <scope>NUCLEOTIDE SEQUENCE [LARGE SCALE GENOMIC DNA]</scope>
</reference>
<dbReference type="PANTHER" id="PTHR35300">
    <property type="entry name" value="COACTIVATOR CBP, KIX DOMAIN-CONTAINING PROTEIN-RELATED"/>
    <property type="match status" value="1"/>
</dbReference>
<evidence type="ECO:0000256" key="1">
    <source>
        <dbReference type="ARBA" id="ARBA00023242"/>
    </source>
</evidence>
<keyword evidence="1" id="KW-0539">Nucleus</keyword>
<keyword evidence="3" id="KW-1185">Reference proteome</keyword>
<dbReference type="eggNOG" id="ENOG502QSKZ">
    <property type="taxonomic scope" value="Eukaryota"/>
</dbReference>
<dbReference type="InterPro" id="IPR036529">
    <property type="entry name" value="KIX_dom_sf"/>
</dbReference>
<accession>A0A0D2VJA6</accession>
<dbReference type="Gene3D" id="1.10.246.20">
    <property type="entry name" value="Coactivator CBP, KIX domain"/>
    <property type="match status" value="1"/>
</dbReference>
<proteinExistence type="predicted"/>
<evidence type="ECO:0000313" key="3">
    <source>
        <dbReference type="Proteomes" id="UP000032304"/>
    </source>
</evidence>
<name>A0A0D2VJA6_GOSRA</name>
<dbReference type="Gramene" id="KJB83194">
    <property type="protein sequence ID" value="KJB83194"/>
    <property type="gene ID" value="B456_013G234700"/>
</dbReference>
<protein>
    <submittedName>
        <fullName evidence="2">Uncharacterized protein</fullName>
    </submittedName>
</protein>
<gene>
    <name evidence="2" type="ORF">B456_013G234700</name>
</gene>
<organism evidence="2 3">
    <name type="scientific">Gossypium raimondii</name>
    <name type="common">Peruvian cotton</name>
    <name type="synonym">Gossypium klotzschianum subsp. raimondii</name>
    <dbReference type="NCBI Taxonomy" id="29730"/>
    <lineage>
        <taxon>Eukaryota</taxon>
        <taxon>Viridiplantae</taxon>
        <taxon>Streptophyta</taxon>
        <taxon>Embryophyta</taxon>
        <taxon>Tracheophyta</taxon>
        <taxon>Spermatophyta</taxon>
        <taxon>Magnoliopsida</taxon>
        <taxon>eudicotyledons</taxon>
        <taxon>Gunneridae</taxon>
        <taxon>Pentapetalae</taxon>
        <taxon>rosids</taxon>
        <taxon>malvids</taxon>
        <taxon>Malvales</taxon>
        <taxon>Malvaceae</taxon>
        <taxon>Malvoideae</taxon>
        <taxon>Gossypium</taxon>
    </lineage>
</organism>
<evidence type="ECO:0000313" key="2">
    <source>
        <dbReference type="EMBL" id="KJB83194.1"/>
    </source>
</evidence>
<dbReference type="Proteomes" id="UP000032304">
    <property type="component" value="Chromosome 13"/>
</dbReference>
<dbReference type="GO" id="GO:0006355">
    <property type="term" value="P:regulation of DNA-templated transcription"/>
    <property type="evidence" value="ECO:0007669"/>
    <property type="project" value="InterPro"/>
</dbReference>
<sequence>MPRPGPRPYECVKRAWHSETHQLIRGSMVQQILRLAIQTHSSATKKNMEWRDKILIVIVKAEEIMYSKANSEIRFSKSLVDLDGKRHLCVVRNGCNLQQGDRYRCRVYETDGS</sequence>
<dbReference type="EMBL" id="CM001752">
    <property type="protein sequence ID" value="KJB83194.1"/>
    <property type="molecule type" value="Genomic_DNA"/>
</dbReference>
<dbReference type="AlphaFoldDB" id="A0A0D2VJA6"/>
<dbReference type="STRING" id="29730.A0A0D2VJA6"/>
<dbReference type="GO" id="GO:0003712">
    <property type="term" value="F:transcription coregulator activity"/>
    <property type="evidence" value="ECO:0007669"/>
    <property type="project" value="InterPro"/>
</dbReference>